<evidence type="ECO:0000313" key="3">
    <source>
        <dbReference type="EMBL" id="CAE6508045.1"/>
    </source>
</evidence>
<dbReference type="InterPro" id="IPR057678">
    <property type="entry name" value="DUF7918"/>
</dbReference>
<organism evidence="3 4">
    <name type="scientific">Rhizoctonia solani</name>
    <dbReference type="NCBI Taxonomy" id="456999"/>
    <lineage>
        <taxon>Eukaryota</taxon>
        <taxon>Fungi</taxon>
        <taxon>Dikarya</taxon>
        <taxon>Basidiomycota</taxon>
        <taxon>Agaricomycotina</taxon>
        <taxon>Agaricomycetes</taxon>
        <taxon>Cantharellales</taxon>
        <taxon>Ceratobasidiaceae</taxon>
        <taxon>Rhizoctonia</taxon>
    </lineage>
</organism>
<evidence type="ECO:0000256" key="1">
    <source>
        <dbReference type="SAM" id="MobiDB-lite"/>
    </source>
</evidence>
<comment type="caution">
    <text evidence="3">The sequence shown here is derived from an EMBL/GenBank/DDBJ whole genome shotgun (WGS) entry which is preliminary data.</text>
</comment>
<proteinExistence type="predicted"/>
<dbReference type="Proteomes" id="UP000663831">
    <property type="component" value="Unassembled WGS sequence"/>
</dbReference>
<evidence type="ECO:0000259" key="2">
    <source>
        <dbReference type="Pfam" id="PF25534"/>
    </source>
</evidence>
<protein>
    <recommendedName>
        <fullName evidence="2">DUF7918 domain-containing protein</fullName>
    </recommendedName>
</protein>
<sequence length="523" mass="58649">MPLNHLGISVWIADSEGNELPEYEVKLVTDDEIECWIPSTEGSNFKIMWRVHSPMHNHDLAIHPSLDGAKLAGVTRRMCSEFPRQIYELDSHQTGPSTVRLYTFGKRILTDREGAAKPSSKELHYLNTIVAKFTWGLIDAVRSASKYSVPQEVAPLDEKSVKKGHSGFVFRYAPRDWLKARGIIPLSPRPSPSSQIKPKRERSFDSDVIDIDDLPTDDETPMAKLRLPYHAFSATCIVSAMIQQRSGISVWIIDSEGNHLQEYQVQDTADGAIQCWVPSVEGNNFKIQWEVIGDPHPGLDLCAFPYLDGVKLTGGVLYRKDIVRGGIGQLSKESTGISSARLYEFGRRVLTDKDAGIKLDSSKARCLNTIQVDFAWGRGGDSKLKKRFDEYVDISPIHEKSAKKGHTGAAKLGKTVSIDKATHCGFYPNKSIKQATFVFCYAPEDWLRAREIIMDTPKPNPRNSRGTQKRPRSKTPEAVNVDELDTDDDEIQLIKHLVPVPVASKRQRTATQEQNVQLKIEDD</sequence>
<feature type="region of interest" description="Disordered" evidence="1">
    <location>
        <begin position="504"/>
        <end position="523"/>
    </location>
</feature>
<name>A0A8H3D592_9AGAM</name>
<dbReference type="AlphaFoldDB" id="A0A8H3D592"/>
<dbReference type="EMBL" id="CAJMWV010005091">
    <property type="protein sequence ID" value="CAE6508045.1"/>
    <property type="molecule type" value="Genomic_DNA"/>
</dbReference>
<dbReference type="PANTHER" id="PTHR36223">
    <property type="entry name" value="BETA-LACTAMASE-TYPE TRANSPEPTIDASE FOLD DOMAIN CONTAINING PROTEIN"/>
    <property type="match status" value="1"/>
</dbReference>
<feature type="domain" description="DUF7918" evidence="2">
    <location>
        <begin position="15"/>
        <end position="162"/>
    </location>
</feature>
<dbReference type="PANTHER" id="PTHR36223:SF1">
    <property type="entry name" value="TRANSCRIPTION ELONGATION FACTOR EAF N-TERMINAL DOMAIN-CONTAINING PROTEIN"/>
    <property type="match status" value="1"/>
</dbReference>
<accession>A0A8H3D592</accession>
<feature type="region of interest" description="Disordered" evidence="1">
    <location>
        <begin position="453"/>
        <end position="483"/>
    </location>
</feature>
<feature type="domain" description="DUF7918" evidence="2">
    <location>
        <begin position="253"/>
        <end position="453"/>
    </location>
</feature>
<evidence type="ECO:0000313" key="4">
    <source>
        <dbReference type="Proteomes" id="UP000663831"/>
    </source>
</evidence>
<gene>
    <name evidence="3" type="ORF">RDB_LOCUS127655</name>
</gene>
<dbReference type="Pfam" id="PF25534">
    <property type="entry name" value="DUF7918"/>
    <property type="match status" value="2"/>
</dbReference>
<reference evidence="3" key="1">
    <citation type="submission" date="2021-01" db="EMBL/GenBank/DDBJ databases">
        <authorList>
            <person name="Kaushik A."/>
        </authorList>
    </citation>
    <scope>NUCLEOTIDE SEQUENCE</scope>
    <source>
        <strain evidence="3">AG3-1AP</strain>
    </source>
</reference>